<proteinExistence type="predicted"/>
<dbReference type="Proteomes" id="UP000694251">
    <property type="component" value="Chromosome 7"/>
</dbReference>
<name>A0A8T2BTP0_ARASU</name>
<dbReference type="OrthoDB" id="1071698at2759"/>
<dbReference type="EMBL" id="JAEFBJ010000007">
    <property type="protein sequence ID" value="KAG7590265.1"/>
    <property type="molecule type" value="Genomic_DNA"/>
</dbReference>
<protein>
    <submittedName>
        <fullName evidence="2">Uncharacterized protein</fullName>
    </submittedName>
</protein>
<dbReference type="AlphaFoldDB" id="A0A8T2BTP0"/>
<organism evidence="2 3">
    <name type="scientific">Arabidopsis suecica</name>
    <name type="common">Swedish thale-cress</name>
    <name type="synonym">Cardaminopsis suecica</name>
    <dbReference type="NCBI Taxonomy" id="45249"/>
    <lineage>
        <taxon>Eukaryota</taxon>
        <taxon>Viridiplantae</taxon>
        <taxon>Streptophyta</taxon>
        <taxon>Embryophyta</taxon>
        <taxon>Tracheophyta</taxon>
        <taxon>Spermatophyta</taxon>
        <taxon>Magnoliopsida</taxon>
        <taxon>eudicotyledons</taxon>
        <taxon>Gunneridae</taxon>
        <taxon>Pentapetalae</taxon>
        <taxon>rosids</taxon>
        <taxon>malvids</taxon>
        <taxon>Brassicales</taxon>
        <taxon>Brassicaceae</taxon>
        <taxon>Camelineae</taxon>
        <taxon>Arabidopsis</taxon>
    </lineage>
</organism>
<dbReference type="PANTHER" id="PTHR37614">
    <property type="entry name" value="OS02G0121400 PROTEIN"/>
    <property type="match status" value="1"/>
</dbReference>
<feature type="region of interest" description="Disordered" evidence="1">
    <location>
        <begin position="1"/>
        <end position="21"/>
    </location>
</feature>
<dbReference type="PANTHER" id="PTHR37614:SF2">
    <property type="entry name" value="OS02G0121400 PROTEIN"/>
    <property type="match status" value="1"/>
</dbReference>
<comment type="caution">
    <text evidence="2">The sequence shown here is derived from an EMBL/GenBank/DDBJ whole genome shotgun (WGS) entry which is preliminary data.</text>
</comment>
<accession>A0A8T2BTP0</accession>
<gene>
    <name evidence="2" type="ORF">ISN44_As07g024490</name>
</gene>
<sequence length="239" mass="27001">MSKKKKKQSITMEDHGSLRYRDGKGKKKDDFFDSIDYEISSILLQLSHPVIFSSDSPFFHKWGRTKKRSSLIHLHPPVISPEPVMKSLPCTAEIGDMGSNSSSSCLTGEAKKANSQIIKKGLEEVFCTKYQSSSVLEIQADTGLLRAQVGLIAQPIRYEQHLPFIAVDRTVKVRDVETASLRMDNLERRGFDLNLPAAEEGFQRVASKVQVAAQARQRRLGLIRSKKLYNRFISSYQLK</sequence>
<reference evidence="2 3" key="1">
    <citation type="submission" date="2020-12" db="EMBL/GenBank/DDBJ databases">
        <title>Concerted genomic and epigenomic changes stabilize Arabidopsis allopolyploids.</title>
        <authorList>
            <person name="Chen Z."/>
        </authorList>
    </citation>
    <scope>NUCLEOTIDE SEQUENCE [LARGE SCALE GENOMIC DNA]</scope>
    <source>
        <strain evidence="2">As9502</strain>
        <tissue evidence="2">Leaf</tissue>
    </source>
</reference>
<evidence type="ECO:0000313" key="3">
    <source>
        <dbReference type="Proteomes" id="UP000694251"/>
    </source>
</evidence>
<evidence type="ECO:0000256" key="1">
    <source>
        <dbReference type="SAM" id="MobiDB-lite"/>
    </source>
</evidence>
<feature type="compositionally biased region" description="Basic and acidic residues" evidence="1">
    <location>
        <begin position="12"/>
        <end position="21"/>
    </location>
</feature>
<evidence type="ECO:0000313" key="2">
    <source>
        <dbReference type="EMBL" id="KAG7590265.1"/>
    </source>
</evidence>
<keyword evidence="3" id="KW-1185">Reference proteome</keyword>